<dbReference type="InterPro" id="IPR008927">
    <property type="entry name" value="6-PGluconate_DH-like_C_sf"/>
</dbReference>
<comment type="caution">
    <text evidence="5">The sequence shown here is derived from an EMBL/GenBank/DDBJ whole genome shotgun (WGS) entry which is preliminary data.</text>
</comment>
<dbReference type="NCBIfam" id="TIGR03026">
    <property type="entry name" value="NDP-sugDHase"/>
    <property type="match status" value="1"/>
</dbReference>
<dbReference type="InterPro" id="IPR001732">
    <property type="entry name" value="UDP-Glc/GDP-Man_DH_N"/>
</dbReference>
<dbReference type="Pfam" id="PF00984">
    <property type="entry name" value="UDPG_MGDP_dh"/>
    <property type="match status" value="1"/>
</dbReference>
<dbReference type="PIRSF" id="PIRSF500136">
    <property type="entry name" value="UDP_ManNAc_DH"/>
    <property type="match status" value="1"/>
</dbReference>
<proteinExistence type="inferred from homology"/>
<dbReference type="InterPro" id="IPR036291">
    <property type="entry name" value="NAD(P)-bd_dom_sf"/>
</dbReference>
<organism evidence="5 6">
    <name type="scientific">Nocardia uniformis</name>
    <dbReference type="NCBI Taxonomy" id="53432"/>
    <lineage>
        <taxon>Bacteria</taxon>
        <taxon>Bacillati</taxon>
        <taxon>Actinomycetota</taxon>
        <taxon>Actinomycetes</taxon>
        <taxon>Mycobacteriales</taxon>
        <taxon>Nocardiaceae</taxon>
        <taxon>Nocardia</taxon>
    </lineage>
</organism>
<dbReference type="InterPro" id="IPR014027">
    <property type="entry name" value="UDP-Glc/GDP-Man_DH_C"/>
</dbReference>
<evidence type="ECO:0000256" key="3">
    <source>
        <dbReference type="PIRNR" id="PIRNR000124"/>
    </source>
</evidence>
<evidence type="ECO:0000313" key="6">
    <source>
        <dbReference type="Proteomes" id="UP000586827"/>
    </source>
</evidence>
<dbReference type="InterPro" id="IPR036220">
    <property type="entry name" value="UDP-Glc/GDP-Man_DH_C_sf"/>
</dbReference>
<evidence type="ECO:0000256" key="1">
    <source>
        <dbReference type="ARBA" id="ARBA00023002"/>
    </source>
</evidence>
<dbReference type="GO" id="GO:0016616">
    <property type="term" value="F:oxidoreductase activity, acting on the CH-OH group of donors, NAD or NADP as acceptor"/>
    <property type="evidence" value="ECO:0007669"/>
    <property type="project" value="InterPro"/>
</dbReference>
<dbReference type="RefSeq" id="WP_067523133.1">
    <property type="nucleotide sequence ID" value="NZ_JABELX010000004.1"/>
</dbReference>
<dbReference type="Proteomes" id="UP000586827">
    <property type="component" value="Unassembled WGS sequence"/>
</dbReference>
<comment type="similarity">
    <text evidence="3">Belongs to the UDP-glucose/GDP-mannose dehydrogenase family.</text>
</comment>
<dbReference type="PANTHER" id="PTHR43491">
    <property type="entry name" value="UDP-N-ACETYL-D-MANNOSAMINE DEHYDROGENASE"/>
    <property type="match status" value="1"/>
</dbReference>
<dbReference type="SUPFAM" id="SSF48179">
    <property type="entry name" value="6-phosphogluconate dehydrogenase C-terminal domain-like"/>
    <property type="match status" value="1"/>
</dbReference>
<protein>
    <submittedName>
        <fullName evidence="5">Nucleotide sugar dehydrogenase</fullName>
    </submittedName>
</protein>
<feature type="domain" description="UDP-glucose/GDP-mannose dehydrogenase C-terminal" evidence="4">
    <location>
        <begin position="329"/>
        <end position="420"/>
    </location>
</feature>
<dbReference type="PIRSF" id="PIRSF000124">
    <property type="entry name" value="UDPglc_GDPman_dh"/>
    <property type="match status" value="1"/>
</dbReference>
<reference evidence="5 6" key="1">
    <citation type="submission" date="2020-05" db="EMBL/GenBank/DDBJ databases">
        <title>MicrobeNet Type strains.</title>
        <authorList>
            <person name="Nicholson A.C."/>
        </authorList>
    </citation>
    <scope>NUCLEOTIDE SEQUENCE [LARGE SCALE GENOMIC DNA]</scope>
    <source>
        <strain evidence="5 6">JCM 3224</strain>
    </source>
</reference>
<dbReference type="InterPro" id="IPR028359">
    <property type="entry name" value="UDP_ManNAc/GlcNAc_DH"/>
</dbReference>
<dbReference type="SMART" id="SM00984">
    <property type="entry name" value="UDPG_MGDP_dh_C"/>
    <property type="match status" value="1"/>
</dbReference>
<accession>A0A849CD81</accession>
<dbReference type="PANTHER" id="PTHR43491:SF1">
    <property type="entry name" value="UDP-N-ACETYL-D-MANNOSAMINE DEHYDROGENASE"/>
    <property type="match status" value="1"/>
</dbReference>
<keyword evidence="2" id="KW-0520">NAD</keyword>
<dbReference type="GO" id="GO:0051287">
    <property type="term" value="F:NAD binding"/>
    <property type="evidence" value="ECO:0007669"/>
    <property type="project" value="InterPro"/>
</dbReference>
<dbReference type="GO" id="GO:0000271">
    <property type="term" value="P:polysaccharide biosynthetic process"/>
    <property type="evidence" value="ECO:0007669"/>
    <property type="project" value="InterPro"/>
</dbReference>
<dbReference type="Pfam" id="PF03721">
    <property type="entry name" value="UDPG_MGDP_dh_N"/>
    <property type="match status" value="1"/>
</dbReference>
<sequence length="426" mass="45271">MAIAESTSPAVTPGQKLVVMGVGYVGMNLCQESVRAGHQVIGLDINPMRVEAIKNTIPPPDSLTTIELTELLDRGFVATTDPSVLGTADTVVLCVPTPLSAGLPDLTAIEAAARTVRDHLRAGMLVVLESTTHPGTTQDVVAPILAESGLTIGDDVALAYSPERIQPGNPSHRLRDTPKVVAGLTPACTVRAADFYRTVVDTVVVAAGLREAEMAKLLENIYLNVNIALVNEIAMVCGDLGVDVWDVIRCASSKPYDFQAFTPGPGVGGHCIPVDPVYLTTAVRTQLGRPAQLIETAHEINQRMPHHVAQRAHAVLSAHEIAPALARIILVGITYKPDVADLRETPACPIARLLLESGAYVSYNDPHVSAWTVDDRAVPPSDLSQHHDLAIFLQHHRATDADPIIAACAAVLDTRGKLSGPSIVRI</sequence>
<dbReference type="Gene3D" id="3.40.50.720">
    <property type="entry name" value="NAD(P)-binding Rossmann-like Domain"/>
    <property type="match status" value="2"/>
</dbReference>
<evidence type="ECO:0000313" key="5">
    <source>
        <dbReference type="EMBL" id="NNH71021.1"/>
    </source>
</evidence>
<keyword evidence="6" id="KW-1185">Reference proteome</keyword>
<dbReference type="SUPFAM" id="SSF51735">
    <property type="entry name" value="NAD(P)-binding Rossmann-fold domains"/>
    <property type="match status" value="1"/>
</dbReference>
<dbReference type="GO" id="GO:0016628">
    <property type="term" value="F:oxidoreductase activity, acting on the CH-CH group of donors, NAD or NADP as acceptor"/>
    <property type="evidence" value="ECO:0007669"/>
    <property type="project" value="InterPro"/>
</dbReference>
<dbReference type="InterPro" id="IPR014026">
    <property type="entry name" value="UDP-Glc/GDP-Man_DH_dimer"/>
</dbReference>
<dbReference type="SUPFAM" id="SSF52413">
    <property type="entry name" value="UDP-glucose/GDP-mannose dehydrogenase C-terminal domain"/>
    <property type="match status" value="1"/>
</dbReference>
<evidence type="ECO:0000256" key="2">
    <source>
        <dbReference type="ARBA" id="ARBA00023027"/>
    </source>
</evidence>
<dbReference type="AlphaFoldDB" id="A0A849CD81"/>
<dbReference type="EMBL" id="JABELX010000004">
    <property type="protein sequence ID" value="NNH71021.1"/>
    <property type="molecule type" value="Genomic_DNA"/>
</dbReference>
<keyword evidence="1" id="KW-0560">Oxidoreductase</keyword>
<gene>
    <name evidence="5" type="ORF">HLB23_14300</name>
</gene>
<dbReference type="InterPro" id="IPR017476">
    <property type="entry name" value="UDP-Glc/GDP-Man"/>
</dbReference>
<evidence type="ECO:0000259" key="4">
    <source>
        <dbReference type="SMART" id="SM00984"/>
    </source>
</evidence>
<name>A0A849CD81_9NOCA</name>
<dbReference type="Pfam" id="PF03720">
    <property type="entry name" value="UDPG_MGDP_dh_C"/>
    <property type="match status" value="1"/>
</dbReference>